<sequence length="55" mass="5367">VVRRAGNSNSKSSLKQLTNGDHHGRYGGEGGGTYQGGGGGGNGVLDATCNGGFEG</sequence>
<dbReference type="EMBL" id="LXQA011195377">
    <property type="protein sequence ID" value="MCI88531.1"/>
    <property type="molecule type" value="Genomic_DNA"/>
</dbReference>
<evidence type="ECO:0000313" key="2">
    <source>
        <dbReference type="EMBL" id="MCI88531.1"/>
    </source>
</evidence>
<feature type="compositionally biased region" description="Polar residues" evidence="1">
    <location>
        <begin position="1"/>
        <end position="19"/>
    </location>
</feature>
<name>A0A392VNG1_9FABA</name>
<accession>A0A392VNG1</accession>
<dbReference type="Proteomes" id="UP000265520">
    <property type="component" value="Unassembled WGS sequence"/>
</dbReference>
<feature type="non-terminal residue" evidence="2">
    <location>
        <position position="1"/>
    </location>
</feature>
<feature type="region of interest" description="Disordered" evidence="1">
    <location>
        <begin position="1"/>
        <end position="55"/>
    </location>
</feature>
<feature type="compositionally biased region" description="Gly residues" evidence="1">
    <location>
        <begin position="27"/>
        <end position="43"/>
    </location>
</feature>
<evidence type="ECO:0000313" key="3">
    <source>
        <dbReference type="Proteomes" id="UP000265520"/>
    </source>
</evidence>
<protein>
    <submittedName>
        <fullName evidence="2">Uncharacterized protein</fullName>
    </submittedName>
</protein>
<keyword evidence="3" id="KW-1185">Reference proteome</keyword>
<evidence type="ECO:0000256" key="1">
    <source>
        <dbReference type="SAM" id="MobiDB-lite"/>
    </source>
</evidence>
<reference evidence="2 3" key="1">
    <citation type="journal article" date="2018" name="Front. Plant Sci.">
        <title>Red Clover (Trifolium pratense) and Zigzag Clover (T. medium) - A Picture of Genomic Similarities and Differences.</title>
        <authorList>
            <person name="Dluhosova J."/>
            <person name="Istvanek J."/>
            <person name="Nedelnik J."/>
            <person name="Repkova J."/>
        </authorList>
    </citation>
    <scope>NUCLEOTIDE SEQUENCE [LARGE SCALE GENOMIC DNA]</scope>
    <source>
        <strain evidence="3">cv. 10/8</strain>
        <tissue evidence="2">Leaf</tissue>
    </source>
</reference>
<dbReference type="AlphaFoldDB" id="A0A392VNG1"/>
<organism evidence="2 3">
    <name type="scientific">Trifolium medium</name>
    <dbReference type="NCBI Taxonomy" id="97028"/>
    <lineage>
        <taxon>Eukaryota</taxon>
        <taxon>Viridiplantae</taxon>
        <taxon>Streptophyta</taxon>
        <taxon>Embryophyta</taxon>
        <taxon>Tracheophyta</taxon>
        <taxon>Spermatophyta</taxon>
        <taxon>Magnoliopsida</taxon>
        <taxon>eudicotyledons</taxon>
        <taxon>Gunneridae</taxon>
        <taxon>Pentapetalae</taxon>
        <taxon>rosids</taxon>
        <taxon>fabids</taxon>
        <taxon>Fabales</taxon>
        <taxon>Fabaceae</taxon>
        <taxon>Papilionoideae</taxon>
        <taxon>50 kb inversion clade</taxon>
        <taxon>NPAAA clade</taxon>
        <taxon>Hologalegina</taxon>
        <taxon>IRL clade</taxon>
        <taxon>Trifolieae</taxon>
        <taxon>Trifolium</taxon>
    </lineage>
</organism>
<proteinExistence type="predicted"/>
<comment type="caution">
    <text evidence="2">The sequence shown here is derived from an EMBL/GenBank/DDBJ whole genome shotgun (WGS) entry which is preliminary data.</text>
</comment>